<proteinExistence type="predicted"/>
<evidence type="ECO:0000313" key="1">
    <source>
        <dbReference type="EMBL" id="KAK9016777.1"/>
    </source>
</evidence>
<organism evidence="1 2">
    <name type="scientific">Hibiscus sabdariffa</name>
    <name type="common">roselle</name>
    <dbReference type="NCBI Taxonomy" id="183260"/>
    <lineage>
        <taxon>Eukaryota</taxon>
        <taxon>Viridiplantae</taxon>
        <taxon>Streptophyta</taxon>
        <taxon>Embryophyta</taxon>
        <taxon>Tracheophyta</taxon>
        <taxon>Spermatophyta</taxon>
        <taxon>Magnoliopsida</taxon>
        <taxon>eudicotyledons</taxon>
        <taxon>Gunneridae</taxon>
        <taxon>Pentapetalae</taxon>
        <taxon>rosids</taxon>
        <taxon>malvids</taxon>
        <taxon>Malvales</taxon>
        <taxon>Malvaceae</taxon>
        <taxon>Malvoideae</taxon>
        <taxon>Hibiscus</taxon>
    </lineage>
</organism>
<dbReference type="Proteomes" id="UP001396334">
    <property type="component" value="Unassembled WGS sequence"/>
</dbReference>
<evidence type="ECO:0000313" key="2">
    <source>
        <dbReference type="Proteomes" id="UP001396334"/>
    </source>
</evidence>
<sequence length="77" mass="8520">MLGNQGEQDPGPKSLFRHRLVHRRSFTIPSCYFFDLGSRDQFDRSSAQPSLSHSIPLCAPVVTCSCTVVEHSEVGAQ</sequence>
<accession>A0ABR2RVQ3</accession>
<keyword evidence="2" id="KW-1185">Reference proteome</keyword>
<name>A0ABR2RVQ3_9ROSI</name>
<reference evidence="1 2" key="1">
    <citation type="journal article" date="2024" name="G3 (Bethesda)">
        <title>Genome assembly of Hibiscus sabdariffa L. provides insights into metabolisms of medicinal natural products.</title>
        <authorList>
            <person name="Kim T."/>
        </authorList>
    </citation>
    <scope>NUCLEOTIDE SEQUENCE [LARGE SCALE GENOMIC DNA]</scope>
    <source>
        <strain evidence="1">TK-2024</strain>
        <tissue evidence="1">Old leaves</tissue>
    </source>
</reference>
<dbReference type="EMBL" id="JBBPBN010000020">
    <property type="protein sequence ID" value="KAK9016777.1"/>
    <property type="molecule type" value="Genomic_DNA"/>
</dbReference>
<gene>
    <name evidence="1" type="ORF">V6N11_079271</name>
</gene>
<protein>
    <submittedName>
        <fullName evidence="1">Uncharacterized protein</fullName>
    </submittedName>
</protein>
<comment type="caution">
    <text evidence="1">The sequence shown here is derived from an EMBL/GenBank/DDBJ whole genome shotgun (WGS) entry which is preliminary data.</text>
</comment>